<dbReference type="EMBL" id="FNEK01000024">
    <property type="protein sequence ID" value="SDJ77761.1"/>
    <property type="molecule type" value="Genomic_DNA"/>
</dbReference>
<dbReference type="PANTHER" id="PTHR34698">
    <property type="entry name" value="5-OXOPROLINASE SUBUNIT B"/>
    <property type="match status" value="1"/>
</dbReference>
<keyword evidence="6" id="KW-1185">Reference proteome</keyword>
<organism evidence="5 6">
    <name type="scientific">Aliiruegeria lutimaris</name>
    <dbReference type="NCBI Taxonomy" id="571298"/>
    <lineage>
        <taxon>Bacteria</taxon>
        <taxon>Pseudomonadati</taxon>
        <taxon>Pseudomonadota</taxon>
        <taxon>Alphaproteobacteria</taxon>
        <taxon>Rhodobacterales</taxon>
        <taxon>Roseobacteraceae</taxon>
        <taxon>Aliiruegeria</taxon>
    </lineage>
</organism>
<evidence type="ECO:0000256" key="3">
    <source>
        <dbReference type="ARBA" id="ARBA00022840"/>
    </source>
</evidence>
<accession>A0A1G8WHT5</accession>
<reference evidence="5 6" key="1">
    <citation type="submission" date="2016-10" db="EMBL/GenBank/DDBJ databases">
        <authorList>
            <person name="de Groot N.N."/>
        </authorList>
    </citation>
    <scope>NUCLEOTIDE SEQUENCE [LARGE SCALE GENOMIC DNA]</scope>
    <source>
        <strain evidence="5 6">DSM 25294</strain>
    </source>
</reference>
<dbReference type="Pfam" id="PF02682">
    <property type="entry name" value="CT_C_D"/>
    <property type="match status" value="1"/>
</dbReference>
<dbReference type="STRING" id="571298.SAMN04488026_10245"/>
<evidence type="ECO:0000313" key="6">
    <source>
        <dbReference type="Proteomes" id="UP000199382"/>
    </source>
</evidence>
<dbReference type="GO" id="GO:0005524">
    <property type="term" value="F:ATP binding"/>
    <property type="evidence" value="ECO:0007669"/>
    <property type="project" value="UniProtKB-KW"/>
</dbReference>
<evidence type="ECO:0000259" key="4">
    <source>
        <dbReference type="SMART" id="SM00796"/>
    </source>
</evidence>
<feature type="domain" description="Carboxyltransferase" evidence="4">
    <location>
        <begin position="10"/>
        <end position="212"/>
    </location>
</feature>
<dbReference type="InterPro" id="IPR029000">
    <property type="entry name" value="Cyclophilin-like_dom_sf"/>
</dbReference>
<dbReference type="SUPFAM" id="SSF50891">
    <property type="entry name" value="Cyclophilin-like"/>
    <property type="match status" value="1"/>
</dbReference>
<dbReference type="SUPFAM" id="SSF160467">
    <property type="entry name" value="PH0987 N-terminal domain-like"/>
    <property type="match status" value="1"/>
</dbReference>
<keyword evidence="3" id="KW-0067">ATP-binding</keyword>
<protein>
    <submittedName>
        <fullName evidence="5">Sensor histidine kinase inhibitor, KipI family</fullName>
    </submittedName>
</protein>
<dbReference type="Gene3D" id="2.40.100.10">
    <property type="entry name" value="Cyclophilin-like"/>
    <property type="match status" value="1"/>
</dbReference>
<dbReference type="InterPro" id="IPR003833">
    <property type="entry name" value="CT_C_D"/>
</dbReference>
<dbReference type="OrthoDB" id="9778567at2"/>
<sequence length="245" mass="26914">MKSDQETGFPQISPLGIDGLLVRFADRFDDSANRAALAFRELADEMADVQETSTSLGAVYLRFDPHELPHAALMDRLRGLLAERNWYNAPLPANHRIWRIPTVYGGAHGPQLDATADLAGTDADSAIEELSTARLRVMAIGFAPGFPYLGQLPERWNLPRHDDLKTAVPPGALCLAIRQCVLFPAQSPTGWRHVGSTAFRSFRPDHDQPFLLQPGDEILFPAVPARDFDRLTEAPHGGASCEPAQ</sequence>
<evidence type="ECO:0000256" key="2">
    <source>
        <dbReference type="ARBA" id="ARBA00022801"/>
    </source>
</evidence>
<dbReference type="Proteomes" id="UP000199382">
    <property type="component" value="Unassembled WGS sequence"/>
</dbReference>
<dbReference type="InterPro" id="IPR010016">
    <property type="entry name" value="PxpB"/>
</dbReference>
<dbReference type="AlphaFoldDB" id="A0A1G8WHT5"/>
<keyword evidence="2" id="KW-0378">Hydrolase</keyword>
<proteinExistence type="predicted"/>
<gene>
    <name evidence="5" type="ORF">SAMN04488026_10245</name>
</gene>
<keyword evidence="1" id="KW-0547">Nucleotide-binding</keyword>
<dbReference type="SMART" id="SM00796">
    <property type="entry name" value="AHS1"/>
    <property type="match status" value="1"/>
</dbReference>
<dbReference type="RefSeq" id="WP_093156405.1">
    <property type="nucleotide sequence ID" value="NZ_FNEK01000024.1"/>
</dbReference>
<dbReference type="GO" id="GO:0016787">
    <property type="term" value="F:hydrolase activity"/>
    <property type="evidence" value="ECO:0007669"/>
    <property type="project" value="UniProtKB-KW"/>
</dbReference>
<name>A0A1G8WHT5_9RHOB</name>
<evidence type="ECO:0000256" key="1">
    <source>
        <dbReference type="ARBA" id="ARBA00022741"/>
    </source>
</evidence>
<dbReference type="PANTHER" id="PTHR34698:SF2">
    <property type="entry name" value="5-OXOPROLINASE SUBUNIT B"/>
    <property type="match status" value="1"/>
</dbReference>
<dbReference type="Gene3D" id="3.30.1360.40">
    <property type="match status" value="1"/>
</dbReference>
<evidence type="ECO:0000313" key="5">
    <source>
        <dbReference type="EMBL" id="SDJ77761.1"/>
    </source>
</evidence>